<keyword evidence="3" id="KW-0902">Two-component regulatory system</keyword>
<evidence type="ECO:0000313" key="8">
    <source>
        <dbReference type="Proteomes" id="UP000632858"/>
    </source>
</evidence>
<dbReference type="Proteomes" id="UP000632858">
    <property type="component" value="Unassembled WGS sequence"/>
</dbReference>
<dbReference type="InterPro" id="IPR003594">
    <property type="entry name" value="HATPase_dom"/>
</dbReference>
<feature type="transmembrane region" description="Helical" evidence="5">
    <location>
        <begin position="43"/>
        <end position="63"/>
    </location>
</feature>
<feature type="coiled-coil region" evidence="4">
    <location>
        <begin position="164"/>
        <end position="191"/>
    </location>
</feature>
<dbReference type="Pfam" id="PF07730">
    <property type="entry name" value="HisKA_3"/>
    <property type="match status" value="1"/>
</dbReference>
<evidence type="ECO:0000256" key="3">
    <source>
        <dbReference type="ARBA" id="ARBA00023012"/>
    </source>
</evidence>
<dbReference type="Pfam" id="PF02518">
    <property type="entry name" value="HATPase_c"/>
    <property type="match status" value="1"/>
</dbReference>
<feature type="transmembrane region" description="Helical" evidence="5">
    <location>
        <begin position="99"/>
        <end position="123"/>
    </location>
</feature>
<dbReference type="EMBL" id="BMFO01000001">
    <property type="protein sequence ID" value="GGF83834.1"/>
    <property type="molecule type" value="Genomic_DNA"/>
</dbReference>
<dbReference type="InterPro" id="IPR036890">
    <property type="entry name" value="HATPase_C_sf"/>
</dbReference>
<keyword evidence="5" id="KW-1133">Transmembrane helix</keyword>
<accession>A0A917CD41</accession>
<organism evidence="7 8">
    <name type="scientific">Arenimonas maotaiensis</name>
    <dbReference type="NCBI Taxonomy" id="1446479"/>
    <lineage>
        <taxon>Bacteria</taxon>
        <taxon>Pseudomonadati</taxon>
        <taxon>Pseudomonadota</taxon>
        <taxon>Gammaproteobacteria</taxon>
        <taxon>Lysobacterales</taxon>
        <taxon>Lysobacteraceae</taxon>
        <taxon>Arenimonas</taxon>
    </lineage>
</organism>
<evidence type="ECO:0000256" key="1">
    <source>
        <dbReference type="ARBA" id="ARBA00022679"/>
    </source>
</evidence>
<dbReference type="GO" id="GO:0000155">
    <property type="term" value="F:phosphorelay sensor kinase activity"/>
    <property type="evidence" value="ECO:0007669"/>
    <property type="project" value="InterPro"/>
</dbReference>
<dbReference type="Gene3D" id="1.20.5.1930">
    <property type="match status" value="1"/>
</dbReference>
<keyword evidence="5" id="KW-0812">Transmembrane</keyword>
<dbReference type="GO" id="GO:0016020">
    <property type="term" value="C:membrane"/>
    <property type="evidence" value="ECO:0007669"/>
    <property type="project" value="InterPro"/>
</dbReference>
<protein>
    <submittedName>
        <fullName evidence="7">Two-component sensor histidine kinase</fullName>
    </submittedName>
</protein>
<keyword evidence="4" id="KW-0175">Coiled coil</keyword>
<keyword evidence="5" id="KW-0472">Membrane</keyword>
<dbReference type="PANTHER" id="PTHR24421">
    <property type="entry name" value="NITRATE/NITRITE SENSOR PROTEIN NARX-RELATED"/>
    <property type="match status" value="1"/>
</dbReference>
<dbReference type="GO" id="GO:0046983">
    <property type="term" value="F:protein dimerization activity"/>
    <property type="evidence" value="ECO:0007669"/>
    <property type="project" value="InterPro"/>
</dbReference>
<dbReference type="SUPFAM" id="SSF55874">
    <property type="entry name" value="ATPase domain of HSP90 chaperone/DNA topoisomerase II/histidine kinase"/>
    <property type="match status" value="1"/>
</dbReference>
<dbReference type="SMART" id="SM00387">
    <property type="entry name" value="HATPase_c"/>
    <property type="match status" value="1"/>
</dbReference>
<feature type="domain" description="Histidine kinase/HSP90-like ATPase" evidence="6">
    <location>
        <begin position="294"/>
        <end position="384"/>
    </location>
</feature>
<dbReference type="InterPro" id="IPR011712">
    <property type="entry name" value="Sig_transdc_His_kin_sub3_dim/P"/>
</dbReference>
<keyword evidence="2 7" id="KW-0418">Kinase</keyword>
<gene>
    <name evidence="7" type="ORF">GCM10010960_02420</name>
</gene>
<keyword evidence="1" id="KW-0808">Transferase</keyword>
<dbReference type="CDD" id="cd16917">
    <property type="entry name" value="HATPase_UhpB-NarQ-NarX-like"/>
    <property type="match status" value="1"/>
</dbReference>
<dbReference type="Gene3D" id="3.30.565.10">
    <property type="entry name" value="Histidine kinase-like ATPase, C-terminal domain"/>
    <property type="match status" value="1"/>
</dbReference>
<dbReference type="RefSeq" id="WP_188446907.1">
    <property type="nucleotide sequence ID" value="NZ_BMFO01000001.1"/>
</dbReference>
<feature type="transmembrane region" description="Helical" evidence="5">
    <location>
        <begin position="144"/>
        <end position="165"/>
    </location>
</feature>
<reference evidence="7" key="1">
    <citation type="journal article" date="2014" name="Int. J. Syst. Evol. Microbiol.">
        <title>Complete genome sequence of Corynebacterium casei LMG S-19264T (=DSM 44701T), isolated from a smear-ripened cheese.</title>
        <authorList>
            <consortium name="US DOE Joint Genome Institute (JGI-PGF)"/>
            <person name="Walter F."/>
            <person name="Albersmeier A."/>
            <person name="Kalinowski J."/>
            <person name="Ruckert C."/>
        </authorList>
    </citation>
    <scope>NUCLEOTIDE SEQUENCE</scope>
    <source>
        <strain evidence="7">CGMCC 1.12726</strain>
    </source>
</reference>
<name>A0A917CD41_9GAMM</name>
<sequence>MNSRLNHQQLLRYAGLFTWVMVGVPLAYAWHQGLAESGLLARSLAGWVVSFAAFGLLYVRVAGRLSIYRTSWRDGLYLFLLSASAIAVSYYSSTGLGSVLLMVIAGILPWLLPLPLGLAWLVLSHLTVVPVFIFGPMDLTWWEALMQSLLYAGFSTFVFVTGYVAKLQAAAREEQRRLNAELRAARALLAEDSRIGERLRISRELHDLLGHHLTALSLNLEVAGHLTEGQAQEHVKQSHSLAKLLLSDVREAVSEMRHGPAIDVLAAIAPLLESVPNLAIELQADPDLRIEDSACAQAIVRCVQELLTNTIKHANARKLELSLQKLDNLLILKSQDDGKGGGPGRLGNGLRGMKERVEAAKGQMRIQTAPGQGFGVTITLPLGACT</sequence>
<feature type="transmembrane region" description="Helical" evidence="5">
    <location>
        <begin position="12"/>
        <end position="31"/>
    </location>
</feature>
<proteinExistence type="predicted"/>
<keyword evidence="8" id="KW-1185">Reference proteome</keyword>
<dbReference type="AlphaFoldDB" id="A0A917CD41"/>
<evidence type="ECO:0000256" key="2">
    <source>
        <dbReference type="ARBA" id="ARBA00022777"/>
    </source>
</evidence>
<reference evidence="7" key="2">
    <citation type="submission" date="2020-09" db="EMBL/GenBank/DDBJ databases">
        <authorList>
            <person name="Sun Q."/>
            <person name="Zhou Y."/>
        </authorList>
    </citation>
    <scope>NUCLEOTIDE SEQUENCE</scope>
    <source>
        <strain evidence="7">CGMCC 1.12726</strain>
    </source>
</reference>
<evidence type="ECO:0000256" key="4">
    <source>
        <dbReference type="SAM" id="Coils"/>
    </source>
</evidence>
<feature type="transmembrane region" description="Helical" evidence="5">
    <location>
        <begin position="75"/>
        <end position="93"/>
    </location>
</feature>
<comment type="caution">
    <text evidence="7">The sequence shown here is derived from an EMBL/GenBank/DDBJ whole genome shotgun (WGS) entry which is preliminary data.</text>
</comment>
<evidence type="ECO:0000259" key="6">
    <source>
        <dbReference type="SMART" id="SM00387"/>
    </source>
</evidence>
<evidence type="ECO:0000256" key="5">
    <source>
        <dbReference type="SAM" id="Phobius"/>
    </source>
</evidence>
<evidence type="ECO:0000313" key="7">
    <source>
        <dbReference type="EMBL" id="GGF83834.1"/>
    </source>
</evidence>
<dbReference type="InterPro" id="IPR050482">
    <property type="entry name" value="Sensor_HK_TwoCompSys"/>
</dbReference>
<dbReference type="PANTHER" id="PTHR24421:SF59">
    <property type="entry name" value="OXYGEN SENSOR HISTIDINE KINASE NREB"/>
    <property type="match status" value="1"/>
</dbReference>